<proteinExistence type="inferred from homology"/>
<dbReference type="Pfam" id="PF14842">
    <property type="entry name" value="FliG_N"/>
    <property type="match status" value="1"/>
</dbReference>
<evidence type="ECO:0000313" key="15">
    <source>
        <dbReference type="Proteomes" id="UP001156691"/>
    </source>
</evidence>
<dbReference type="PIRSF" id="PIRSF003161">
    <property type="entry name" value="FliG"/>
    <property type="match status" value="1"/>
</dbReference>
<keyword evidence="14" id="KW-0282">Flagellum</keyword>
<dbReference type="NCBIfam" id="TIGR00207">
    <property type="entry name" value="fliG"/>
    <property type="match status" value="1"/>
</dbReference>
<keyword evidence="6" id="KW-0145">Chemotaxis</keyword>
<feature type="domain" description="Flagellar motor switch protein FliG middle" evidence="12">
    <location>
        <begin position="147"/>
        <end position="219"/>
    </location>
</feature>
<evidence type="ECO:0000256" key="6">
    <source>
        <dbReference type="ARBA" id="ARBA00022500"/>
    </source>
</evidence>
<accession>A0ABQ5WA17</accession>
<evidence type="ECO:0000256" key="5">
    <source>
        <dbReference type="ARBA" id="ARBA00022475"/>
    </source>
</evidence>
<dbReference type="PANTHER" id="PTHR30534">
    <property type="entry name" value="FLAGELLAR MOTOR SWITCH PROTEIN FLIG"/>
    <property type="match status" value="1"/>
</dbReference>
<keyword evidence="9" id="KW-0975">Bacterial flagellum</keyword>
<evidence type="ECO:0000256" key="8">
    <source>
        <dbReference type="ARBA" id="ARBA00023136"/>
    </source>
</evidence>
<dbReference type="Pfam" id="PF14841">
    <property type="entry name" value="FliG_M"/>
    <property type="match status" value="1"/>
</dbReference>
<dbReference type="PANTHER" id="PTHR30534:SF0">
    <property type="entry name" value="FLAGELLAR MOTOR SWITCH PROTEIN FLIG"/>
    <property type="match status" value="1"/>
</dbReference>
<gene>
    <name evidence="14" type="primary">fliG</name>
    <name evidence="14" type="ORF">GCM10010862_39510</name>
</gene>
<name>A0ABQ5WA17_9HYPH</name>
<dbReference type="Proteomes" id="UP001156691">
    <property type="component" value="Unassembled WGS sequence"/>
</dbReference>
<dbReference type="PRINTS" id="PR00954">
    <property type="entry name" value="FLGMOTORFLIG"/>
</dbReference>
<comment type="caution">
    <text evidence="14">The sequence shown here is derived from an EMBL/GenBank/DDBJ whole genome shotgun (WGS) entry which is preliminary data.</text>
</comment>
<keyword evidence="5" id="KW-1003">Cell membrane</keyword>
<keyword evidence="8" id="KW-0472">Membrane</keyword>
<dbReference type="InterPro" id="IPR032779">
    <property type="entry name" value="FliG_M"/>
</dbReference>
<dbReference type="Pfam" id="PF01706">
    <property type="entry name" value="FliG_C"/>
    <property type="match status" value="1"/>
</dbReference>
<evidence type="ECO:0000256" key="10">
    <source>
        <dbReference type="ARBA" id="ARBA00025598"/>
    </source>
</evidence>
<keyword evidence="14" id="KW-0966">Cell projection</keyword>
<evidence type="ECO:0000256" key="9">
    <source>
        <dbReference type="ARBA" id="ARBA00023143"/>
    </source>
</evidence>
<evidence type="ECO:0000256" key="1">
    <source>
        <dbReference type="ARBA" id="ARBA00004117"/>
    </source>
</evidence>
<dbReference type="SUPFAM" id="SSF48029">
    <property type="entry name" value="FliG"/>
    <property type="match status" value="2"/>
</dbReference>
<evidence type="ECO:0000256" key="3">
    <source>
        <dbReference type="ARBA" id="ARBA00010299"/>
    </source>
</evidence>
<keyword evidence="7" id="KW-0283">Flagellar rotation</keyword>
<sequence length="365" mass="40618">MAAPAQVEYDNRTPNGAIAAEPGRQLIVGQDATQRALRGAEKAAVLLLALGPDYGKPIFEELDELEIKALSRAMVQLGPITQEMLDDLMIEFVTTISSTGTISGNTDTTERLLLSFLPADRVDSIMEEIRGPAGRNIWEKLSNVQEDVLAAYLKNEYPQTIAVVLSKIAPDHASKVLAVLPEELAMNVVQRMLGLDPVQKEILEKIEVTLRTEFMSTLSHTKRRDSHEQMAEIFNSFDRQTEARFMTNLEDMNRDDAERIKALMFTFEDLTRLEASAMQTLLQRMDKRDTALALKGASEPIKTFFFANMSARAAKLLRDDMEAMGSVRLKDVDEAQARVVATAKDLAARGEIIILKTKSDDQMVA</sequence>
<protein>
    <recommendedName>
        <fullName evidence="4">Flagellar motor switch protein FliG</fullName>
    </recommendedName>
</protein>
<comment type="similarity">
    <text evidence="3">Belongs to the FliG family.</text>
</comment>
<evidence type="ECO:0000256" key="2">
    <source>
        <dbReference type="ARBA" id="ARBA00004413"/>
    </source>
</evidence>
<comment type="subcellular location">
    <subcellularLocation>
        <location evidence="1">Bacterial flagellum basal body</location>
    </subcellularLocation>
    <subcellularLocation>
        <location evidence="2">Cell membrane</location>
        <topology evidence="2">Peripheral membrane protein</topology>
        <orientation evidence="2">Cytoplasmic side</orientation>
    </subcellularLocation>
</comment>
<organism evidence="14 15">
    <name type="scientific">Devosia nitrariae</name>
    <dbReference type="NCBI Taxonomy" id="2071872"/>
    <lineage>
        <taxon>Bacteria</taxon>
        <taxon>Pseudomonadati</taxon>
        <taxon>Pseudomonadota</taxon>
        <taxon>Alphaproteobacteria</taxon>
        <taxon>Hyphomicrobiales</taxon>
        <taxon>Devosiaceae</taxon>
        <taxon>Devosia</taxon>
    </lineage>
</organism>
<evidence type="ECO:0000259" key="11">
    <source>
        <dbReference type="Pfam" id="PF01706"/>
    </source>
</evidence>
<dbReference type="InterPro" id="IPR000090">
    <property type="entry name" value="Flg_Motor_Flig"/>
</dbReference>
<feature type="domain" description="Flagellar motor switch protein FliG N-terminal" evidence="13">
    <location>
        <begin position="37"/>
        <end position="138"/>
    </location>
</feature>
<evidence type="ECO:0000256" key="4">
    <source>
        <dbReference type="ARBA" id="ARBA00021870"/>
    </source>
</evidence>
<evidence type="ECO:0000259" key="13">
    <source>
        <dbReference type="Pfam" id="PF14842"/>
    </source>
</evidence>
<feature type="domain" description="Flagellar motor switch protein FliG C-terminal" evidence="11">
    <location>
        <begin position="248"/>
        <end position="354"/>
    </location>
</feature>
<dbReference type="InterPro" id="IPR028263">
    <property type="entry name" value="FliG_N"/>
</dbReference>
<evidence type="ECO:0000256" key="7">
    <source>
        <dbReference type="ARBA" id="ARBA00022779"/>
    </source>
</evidence>
<dbReference type="InterPro" id="IPR023087">
    <property type="entry name" value="Flg_Motor_Flig_C"/>
</dbReference>
<evidence type="ECO:0000259" key="12">
    <source>
        <dbReference type="Pfam" id="PF14841"/>
    </source>
</evidence>
<comment type="function">
    <text evidence="10">FliG is one of three proteins (FliG, FliN, FliM) that forms the rotor-mounted switch complex (C ring), located at the base of the basal body. This complex interacts with the CheY and CheZ chemotaxis proteins, in addition to contacting components of the motor that determine the direction of flagellar rotation.</text>
</comment>
<keyword evidence="15" id="KW-1185">Reference proteome</keyword>
<dbReference type="EMBL" id="BSNS01000022">
    <property type="protein sequence ID" value="GLQ56692.1"/>
    <property type="molecule type" value="Genomic_DNA"/>
</dbReference>
<evidence type="ECO:0000313" key="14">
    <source>
        <dbReference type="EMBL" id="GLQ56692.1"/>
    </source>
</evidence>
<keyword evidence="14" id="KW-0969">Cilium</keyword>
<reference evidence="15" key="1">
    <citation type="journal article" date="2019" name="Int. J. Syst. Evol. Microbiol.">
        <title>The Global Catalogue of Microorganisms (GCM) 10K type strain sequencing project: providing services to taxonomists for standard genome sequencing and annotation.</title>
        <authorList>
            <consortium name="The Broad Institute Genomics Platform"/>
            <consortium name="The Broad Institute Genome Sequencing Center for Infectious Disease"/>
            <person name="Wu L."/>
            <person name="Ma J."/>
        </authorList>
    </citation>
    <scope>NUCLEOTIDE SEQUENCE [LARGE SCALE GENOMIC DNA]</scope>
    <source>
        <strain evidence="15">NBRC 112416</strain>
    </source>
</reference>
<dbReference type="Gene3D" id="1.10.220.30">
    <property type="match status" value="3"/>
</dbReference>
<dbReference type="InterPro" id="IPR011002">
    <property type="entry name" value="FliG_a-hlx"/>
</dbReference>